<evidence type="ECO:0000313" key="3">
    <source>
        <dbReference type="Proteomes" id="UP000481583"/>
    </source>
</evidence>
<proteinExistence type="predicted"/>
<dbReference type="SMART" id="SM00530">
    <property type="entry name" value="HTH_XRE"/>
    <property type="match status" value="1"/>
</dbReference>
<reference evidence="2 3" key="1">
    <citation type="submission" date="2020-02" db="EMBL/GenBank/DDBJ databases">
        <title>Whole-genome analyses of novel actinobacteria.</title>
        <authorList>
            <person name="Sahin N."/>
        </authorList>
    </citation>
    <scope>NUCLEOTIDE SEQUENCE [LARGE SCALE GENOMIC DNA]</scope>
    <source>
        <strain evidence="2 3">A7024</strain>
    </source>
</reference>
<keyword evidence="3" id="KW-1185">Reference proteome</keyword>
<dbReference type="Pfam" id="PF01381">
    <property type="entry name" value="HTH_3"/>
    <property type="match status" value="1"/>
</dbReference>
<dbReference type="SUPFAM" id="SSF47413">
    <property type="entry name" value="lambda repressor-like DNA-binding domains"/>
    <property type="match status" value="1"/>
</dbReference>
<dbReference type="AlphaFoldDB" id="A0A6G4TRU5"/>
<dbReference type="Gene3D" id="3.30.450.180">
    <property type="match status" value="1"/>
</dbReference>
<name>A0A6G4TRU5_9ACTN</name>
<feature type="domain" description="HTH cro/C1-type" evidence="1">
    <location>
        <begin position="18"/>
        <end position="72"/>
    </location>
</feature>
<dbReference type="GO" id="GO:0003677">
    <property type="term" value="F:DNA binding"/>
    <property type="evidence" value="ECO:0007669"/>
    <property type="project" value="InterPro"/>
</dbReference>
<organism evidence="2 3">
    <name type="scientific">Streptomyces coryli</name>
    <dbReference type="NCBI Taxonomy" id="1128680"/>
    <lineage>
        <taxon>Bacteria</taxon>
        <taxon>Bacillati</taxon>
        <taxon>Actinomycetota</taxon>
        <taxon>Actinomycetes</taxon>
        <taxon>Kitasatosporales</taxon>
        <taxon>Streptomycetaceae</taxon>
        <taxon>Streptomyces</taxon>
    </lineage>
</organism>
<sequence length="274" mass="30041">MTQHAAVVDAPSGFGGLLRWWRATRRMSQLDLASEAMTTPRYVSFVETGRAQPSRQMVIRLARALDVPLRDRNGLLLAAGYAPLYARAPLDDPELARVEAALSSMLAQHEPFPAVVMDRRWDVLRANQGAQRLFGRLLAPDPMPTPANVLQLMIGPGPVRDHVANWTSVVPALLERARREAVGGILDTETAALVDRLRTRPEVAALMAAPEAPTPSAPTAPVLDVRFAWAGTLLSFFSVISTLGTPTDVTAQELRVEAFFPADEPTRRQWHRSS</sequence>
<dbReference type="Pfam" id="PF17765">
    <property type="entry name" value="MLTR_LBD"/>
    <property type="match status" value="1"/>
</dbReference>
<dbReference type="Proteomes" id="UP000481583">
    <property type="component" value="Unassembled WGS sequence"/>
</dbReference>
<dbReference type="Gene3D" id="1.10.260.40">
    <property type="entry name" value="lambda repressor-like DNA-binding domains"/>
    <property type="match status" value="1"/>
</dbReference>
<gene>
    <name evidence="2" type="ORF">G5C51_01110</name>
</gene>
<evidence type="ECO:0000313" key="2">
    <source>
        <dbReference type="EMBL" id="NGN62512.1"/>
    </source>
</evidence>
<dbReference type="RefSeq" id="WP_165229972.1">
    <property type="nucleotide sequence ID" value="NZ_JAAKZV010000002.1"/>
</dbReference>
<dbReference type="InterPro" id="IPR041413">
    <property type="entry name" value="MLTR_LBD"/>
</dbReference>
<dbReference type="CDD" id="cd00093">
    <property type="entry name" value="HTH_XRE"/>
    <property type="match status" value="1"/>
</dbReference>
<accession>A0A6G4TRU5</accession>
<protein>
    <submittedName>
        <fullName evidence="2">Helix-turn-helix transcriptional regulator</fullName>
    </submittedName>
</protein>
<dbReference type="InterPro" id="IPR001387">
    <property type="entry name" value="Cro/C1-type_HTH"/>
</dbReference>
<dbReference type="InterPro" id="IPR010982">
    <property type="entry name" value="Lambda_DNA-bd_dom_sf"/>
</dbReference>
<dbReference type="PANTHER" id="PTHR35010:SF4">
    <property type="entry name" value="BLL5781 PROTEIN"/>
    <property type="match status" value="1"/>
</dbReference>
<comment type="caution">
    <text evidence="2">The sequence shown here is derived from an EMBL/GenBank/DDBJ whole genome shotgun (WGS) entry which is preliminary data.</text>
</comment>
<dbReference type="PANTHER" id="PTHR35010">
    <property type="entry name" value="BLL4672 PROTEIN-RELATED"/>
    <property type="match status" value="1"/>
</dbReference>
<dbReference type="PROSITE" id="PS50943">
    <property type="entry name" value="HTH_CROC1"/>
    <property type="match status" value="1"/>
</dbReference>
<evidence type="ECO:0000259" key="1">
    <source>
        <dbReference type="PROSITE" id="PS50943"/>
    </source>
</evidence>
<dbReference type="EMBL" id="JAAKZV010000002">
    <property type="protein sequence ID" value="NGN62512.1"/>
    <property type="molecule type" value="Genomic_DNA"/>
</dbReference>